<dbReference type="InterPro" id="IPR050243">
    <property type="entry name" value="PHP_phosphatase"/>
</dbReference>
<evidence type="ECO:0000313" key="26">
    <source>
        <dbReference type="Proteomes" id="UP000316304"/>
    </source>
</evidence>
<keyword evidence="12" id="KW-0832">Ubl conjugation</keyword>
<dbReference type="Gene3D" id="3.20.20.140">
    <property type="entry name" value="Metal-dependent hydrolases"/>
    <property type="match status" value="1"/>
</dbReference>
<protein>
    <recommendedName>
        <fullName evidence="5">DNA polymerase beta</fullName>
        <ecNumber evidence="3">2.7.7.7</ecNumber>
        <ecNumber evidence="4">4.2.99.18</ecNumber>
    </recommendedName>
    <alternativeName>
        <fullName evidence="16">5'-deoxyribose-phosphate lyase</fullName>
    </alternativeName>
    <alternativeName>
        <fullName evidence="17">AP lyase</fullName>
    </alternativeName>
</protein>
<feature type="domain" description="Helix-hairpin-helix DNA-binding motif class 1" evidence="22">
    <location>
        <begin position="93"/>
        <end position="112"/>
    </location>
</feature>
<comment type="catalytic activity">
    <reaction evidence="21">
        <text>DNA(n) + a 2'-deoxyribonucleoside 5'-triphosphate = DNA(n+1) + diphosphate</text>
        <dbReference type="Rhea" id="RHEA:22508"/>
        <dbReference type="Rhea" id="RHEA-COMP:17339"/>
        <dbReference type="Rhea" id="RHEA-COMP:17340"/>
        <dbReference type="ChEBI" id="CHEBI:33019"/>
        <dbReference type="ChEBI" id="CHEBI:61560"/>
        <dbReference type="ChEBI" id="CHEBI:173112"/>
        <dbReference type="EC" id="2.7.7.7"/>
    </reaction>
</comment>
<dbReference type="GO" id="GO:0006281">
    <property type="term" value="P:DNA repair"/>
    <property type="evidence" value="ECO:0007669"/>
    <property type="project" value="UniProtKB-KW"/>
</dbReference>
<dbReference type="CDD" id="cd00141">
    <property type="entry name" value="NT_POLXc"/>
    <property type="match status" value="1"/>
</dbReference>
<dbReference type="SMART" id="SM00278">
    <property type="entry name" value="HhH1"/>
    <property type="match status" value="3"/>
</dbReference>
<dbReference type="Gene3D" id="1.10.150.110">
    <property type="entry name" value="DNA polymerase beta, N-terminal domain-like"/>
    <property type="match status" value="1"/>
</dbReference>
<evidence type="ECO:0000256" key="6">
    <source>
        <dbReference type="ARBA" id="ARBA00022481"/>
    </source>
</evidence>
<dbReference type="NCBIfam" id="NF006375">
    <property type="entry name" value="PRK08609.1"/>
    <property type="match status" value="1"/>
</dbReference>
<dbReference type="SUPFAM" id="SSF47802">
    <property type="entry name" value="DNA polymerase beta, N-terminal domain-like"/>
    <property type="match status" value="1"/>
</dbReference>
<comment type="cofactor">
    <cofactor evidence="1">
        <name>Mg(2+)</name>
        <dbReference type="ChEBI" id="CHEBI:18420"/>
    </cofactor>
</comment>
<evidence type="ECO:0000256" key="7">
    <source>
        <dbReference type="ARBA" id="ARBA00022634"/>
    </source>
</evidence>
<dbReference type="InterPro" id="IPR004013">
    <property type="entry name" value="PHP_dom"/>
</dbReference>
<dbReference type="SUPFAM" id="SSF81301">
    <property type="entry name" value="Nucleotidyltransferase"/>
    <property type="match status" value="1"/>
</dbReference>
<proteinExistence type="predicted"/>
<dbReference type="GO" id="GO:0005829">
    <property type="term" value="C:cytosol"/>
    <property type="evidence" value="ECO:0007669"/>
    <property type="project" value="TreeGrafter"/>
</dbReference>
<dbReference type="Pfam" id="PF14791">
    <property type="entry name" value="DNA_pol_B_thumb"/>
    <property type="match status" value="1"/>
</dbReference>
<dbReference type="Pfam" id="PF14792">
    <property type="entry name" value="DNA_pol_B_palm"/>
    <property type="match status" value="1"/>
</dbReference>
<keyword evidence="7" id="KW-0237">DNA synthesis</keyword>
<keyword evidence="11" id="KW-0227">DNA damage</keyword>
<keyword evidence="25" id="KW-0378">Hydrolase</keyword>
<evidence type="ECO:0000256" key="12">
    <source>
        <dbReference type="ARBA" id="ARBA00022843"/>
    </source>
</evidence>
<evidence type="ECO:0000256" key="5">
    <source>
        <dbReference type="ARBA" id="ARBA00020020"/>
    </source>
</evidence>
<dbReference type="SUPFAM" id="SSF89550">
    <property type="entry name" value="PHP domain-like"/>
    <property type="match status" value="1"/>
</dbReference>
<dbReference type="GO" id="GO:0008270">
    <property type="term" value="F:zinc ion binding"/>
    <property type="evidence" value="ECO:0007669"/>
    <property type="project" value="TreeGrafter"/>
</dbReference>
<comment type="subcellular location">
    <subcellularLocation>
        <location evidence="2">Cytoplasm</location>
    </subcellularLocation>
</comment>
<evidence type="ECO:0000256" key="18">
    <source>
        <dbReference type="ARBA" id="ARBA00044632"/>
    </source>
</evidence>
<dbReference type="Gene3D" id="1.10.150.20">
    <property type="entry name" value="5' to 3' exonuclease, C-terminal subdomain"/>
    <property type="match status" value="1"/>
</dbReference>
<evidence type="ECO:0000256" key="8">
    <source>
        <dbReference type="ARBA" id="ARBA00022679"/>
    </source>
</evidence>
<dbReference type="PANTHER" id="PTHR36928">
    <property type="entry name" value="PHOSPHATASE YCDX-RELATED"/>
    <property type="match status" value="1"/>
</dbReference>
<evidence type="ECO:0000256" key="17">
    <source>
        <dbReference type="ARBA" id="ARBA00035726"/>
    </source>
</evidence>
<dbReference type="PIRSF" id="PIRSF005047">
    <property type="entry name" value="UCP005047_YshC"/>
    <property type="match status" value="1"/>
</dbReference>
<accession>A0A5C6CQG9</accession>
<dbReference type="Pfam" id="PF02811">
    <property type="entry name" value="PHP"/>
    <property type="match status" value="1"/>
</dbReference>
<dbReference type="InterPro" id="IPR016195">
    <property type="entry name" value="Pol/histidinol_Pase-like"/>
</dbReference>
<dbReference type="GO" id="GO:0004527">
    <property type="term" value="F:exonuclease activity"/>
    <property type="evidence" value="ECO:0007669"/>
    <property type="project" value="UniProtKB-KW"/>
</dbReference>
<evidence type="ECO:0000313" key="25">
    <source>
        <dbReference type="EMBL" id="TWU26752.1"/>
    </source>
</evidence>
<evidence type="ECO:0000256" key="10">
    <source>
        <dbReference type="ARBA" id="ARBA00022705"/>
    </source>
</evidence>
<evidence type="ECO:0000256" key="15">
    <source>
        <dbReference type="ARBA" id="ARBA00023204"/>
    </source>
</evidence>
<dbReference type="GO" id="GO:0140078">
    <property type="term" value="F:class I DNA-(apurinic or apyrimidinic site) endonuclease activity"/>
    <property type="evidence" value="ECO:0007669"/>
    <property type="project" value="UniProtKB-EC"/>
</dbReference>
<feature type="domain" description="Polymerase/histidinol phosphatase N-terminal" evidence="23">
    <location>
        <begin position="341"/>
        <end position="421"/>
    </location>
</feature>
<dbReference type="InterPro" id="IPR043519">
    <property type="entry name" value="NT_sf"/>
</dbReference>
<keyword evidence="15" id="KW-0234">DNA repair</keyword>
<dbReference type="InterPro" id="IPR010996">
    <property type="entry name" value="HHH_MUS81"/>
</dbReference>
<dbReference type="GO" id="GO:0003887">
    <property type="term" value="F:DNA-directed DNA polymerase activity"/>
    <property type="evidence" value="ECO:0007669"/>
    <property type="project" value="UniProtKB-KW"/>
</dbReference>
<dbReference type="InterPro" id="IPR003141">
    <property type="entry name" value="Pol/His_phosphatase_N"/>
</dbReference>
<dbReference type="InterPro" id="IPR002008">
    <property type="entry name" value="DNA_pol_X_beta-like"/>
</dbReference>
<dbReference type="InterPro" id="IPR003583">
    <property type="entry name" value="Hlx-hairpin-Hlx_DNA-bd_motif"/>
</dbReference>
<dbReference type="EC" id="2.7.7.7" evidence="3"/>
<dbReference type="InterPro" id="IPR027421">
    <property type="entry name" value="DNA_pol_lamdba_lyase_dom_sf"/>
</dbReference>
<feature type="domain" description="Helix-hairpin-helix DNA-binding motif class 1" evidence="22">
    <location>
        <begin position="53"/>
        <end position="72"/>
    </location>
</feature>
<evidence type="ECO:0000259" key="24">
    <source>
        <dbReference type="SMART" id="SM00483"/>
    </source>
</evidence>
<dbReference type="Gene3D" id="3.30.460.10">
    <property type="entry name" value="Beta Polymerase, domain 2"/>
    <property type="match status" value="1"/>
</dbReference>
<keyword evidence="6" id="KW-0488">Methylation</keyword>
<dbReference type="InterPro" id="IPR022311">
    <property type="entry name" value="PolX-like"/>
</dbReference>
<keyword evidence="10" id="KW-0235">DNA replication</keyword>
<keyword evidence="26" id="KW-1185">Reference proteome</keyword>
<dbReference type="GO" id="GO:0042578">
    <property type="term" value="F:phosphoric ester hydrolase activity"/>
    <property type="evidence" value="ECO:0007669"/>
    <property type="project" value="TreeGrafter"/>
</dbReference>
<organism evidence="25 26">
    <name type="scientific">Novipirellula galeiformis</name>
    <dbReference type="NCBI Taxonomy" id="2528004"/>
    <lineage>
        <taxon>Bacteria</taxon>
        <taxon>Pseudomonadati</taxon>
        <taxon>Planctomycetota</taxon>
        <taxon>Planctomycetia</taxon>
        <taxon>Pirellulales</taxon>
        <taxon>Pirellulaceae</taxon>
        <taxon>Novipirellula</taxon>
    </lineage>
</organism>
<dbReference type="InterPro" id="IPR047967">
    <property type="entry name" value="PolX_PHP"/>
</dbReference>
<dbReference type="Proteomes" id="UP000316304">
    <property type="component" value="Unassembled WGS sequence"/>
</dbReference>
<gene>
    <name evidence="25" type="primary">polX_1</name>
    <name evidence="25" type="ORF">Pla52o_06050</name>
</gene>
<dbReference type="InterPro" id="IPR029398">
    <property type="entry name" value="PolB_thumb"/>
</dbReference>
<feature type="domain" description="Helix-hairpin-helix DNA-binding motif class 1" evidence="22">
    <location>
        <begin position="128"/>
        <end position="147"/>
    </location>
</feature>
<reference evidence="25 26" key="1">
    <citation type="submission" date="2019-02" db="EMBL/GenBank/DDBJ databases">
        <title>Deep-cultivation of Planctomycetes and their phenomic and genomic characterization uncovers novel biology.</title>
        <authorList>
            <person name="Wiegand S."/>
            <person name="Jogler M."/>
            <person name="Boedeker C."/>
            <person name="Pinto D."/>
            <person name="Vollmers J."/>
            <person name="Rivas-Marin E."/>
            <person name="Kohn T."/>
            <person name="Peeters S.H."/>
            <person name="Heuer A."/>
            <person name="Rast P."/>
            <person name="Oberbeckmann S."/>
            <person name="Bunk B."/>
            <person name="Jeske O."/>
            <person name="Meyerdierks A."/>
            <person name="Storesund J.E."/>
            <person name="Kallscheuer N."/>
            <person name="Luecker S."/>
            <person name="Lage O.M."/>
            <person name="Pohl T."/>
            <person name="Merkel B.J."/>
            <person name="Hornburger P."/>
            <person name="Mueller R.-W."/>
            <person name="Bruemmer F."/>
            <person name="Labrenz M."/>
            <person name="Spormann A.M."/>
            <person name="Op Den Camp H."/>
            <person name="Overmann J."/>
            <person name="Amann R."/>
            <person name="Jetten M.S.M."/>
            <person name="Mascher T."/>
            <person name="Medema M.H."/>
            <person name="Devos D.P."/>
            <person name="Kaster A.-K."/>
            <person name="Ovreas L."/>
            <person name="Rohde M."/>
            <person name="Galperin M.Y."/>
            <person name="Jogler C."/>
        </authorList>
    </citation>
    <scope>NUCLEOTIDE SEQUENCE [LARGE SCALE GENOMIC DNA]</scope>
    <source>
        <strain evidence="25 26">Pla52o</strain>
    </source>
</reference>
<name>A0A5C6CQG9_9BACT</name>
<evidence type="ECO:0000259" key="23">
    <source>
        <dbReference type="SMART" id="SM00481"/>
    </source>
</evidence>
<evidence type="ECO:0000256" key="9">
    <source>
        <dbReference type="ARBA" id="ARBA00022695"/>
    </source>
</evidence>
<comment type="catalytic activity">
    <reaction evidence="18">
        <text>2'-deoxyribonucleotide-(2'-deoxyribose 5'-phosphate)-2'-deoxyribonucleotide-DNA = a 3'-end 2'-deoxyribonucleotide-(2,3-dehydro-2,3-deoxyribose 5'-phosphate)-DNA + a 5'-end 5'-phospho-2'-deoxyribonucleoside-DNA + H(+)</text>
        <dbReference type="Rhea" id="RHEA:66592"/>
        <dbReference type="Rhea" id="RHEA-COMP:13180"/>
        <dbReference type="Rhea" id="RHEA-COMP:16897"/>
        <dbReference type="Rhea" id="RHEA-COMP:17067"/>
        <dbReference type="ChEBI" id="CHEBI:15378"/>
        <dbReference type="ChEBI" id="CHEBI:136412"/>
        <dbReference type="ChEBI" id="CHEBI:157695"/>
        <dbReference type="ChEBI" id="CHEBI:167181"/>
        <dbReference type="EC" id="4.2.99.18"/>
    </reaction>
</comment>
<evidence type="ECO:0000256" key="11">
    <source>
        <dbReference type="ARBA" id="ARBA00022763"/>
    </source>
</evidence>
<evidence type="ECO:0000256" key="19">
    <source>
        <dbReference type="ARBA" id="ARBA00044678"/>
    </source>
</evidence>
<dbReference type="PRINTS" id="PR00870">
    <property type="entry name" value="DNAPOLXBETA"/>
</dbReference>
<dbReference type="PANTHER" id="PTHR36928:SF1">
    <property type="entry name" value="PHOSPHATASE YCDX-RELATED"/>
    <property type="match status" value="1"/>
</dbReference>
<evidence type="ECO:0000256" key="2">
    <source>
        <dbReference type="ARBA" id="ARBA00004496"/>
    </source>
</evidence>
<dbReference type="Pfam" id="PF14520">
    <property type="entry name" value="HHH_5"/>
    <property type="match status" value="1"/>
</dbReference>
<evidence type="ECO:0000256" key="20">
    <source>
        <dbReference type="ARBA" id="ARBA00045548"/>
    </source>
</evidence>
<comment type="caution">
    <text evidence="25">The sequence shown here is derived from an EMBL/GenBank/DDBJ whole genome shotgun (WGS) entry which is preliminary data.</text>
</comment>
<dbReference type="RefSeq" id="WP_146593043.1">
    <property type="nucleotide sequence ID" value="NZ_SJPT01000001.1"/>
</dbReference>
<dbReference type="CDD" id="cd07436">
    <property type="entry name" value="PHP_PolX"/>
    <property type="match status" value="1"/>
</dbReference>
<keyword evidence="13" id="KW-0239">DNA-directed DNA polymerase</keyword>
<dbReference type="OrthoDB" id="9808747at2"/>
<comment type="catalytic activity">
    <reaction evidence="19">
        <text>a 5'-end 2'-deoxyribose-2'-deoxyribonucleotide-DNA = (2E,4S)-4-hydroxypenten-2-al-5-phosphate + a 5'-end 5'-phospho-2'-deoxyribonucleoside-DNA + H(+)</text>
        <dbReference type="Rhea" id="RHEA:76255"/>
        <dbReference type="Rhea" id="RHEA-COMP:13180"/>
        <dbReference type="Rhea" id="RHEA-COMP:18657"/>
        <dbReference type="ChEBI" id="CHEBI:15378"/>
        <dbReference type="ChEBI" id="CHEBI:136412"/>
        <dbReference type="ChEBI" id="CHEBI:195194"/>
        <dbReference type="ChEBI" id="CHEBI:195195"/>
    </reaction>
</comment>
<keyword evidence="8" id="KW-0808">Transferase</keyword>
<dbReference type="InterPro" id="IPR037160">
    <property type="entry name" value="DNA_Pol_thumb_sf"/>
</dbReference>
<dbReference type="InterPro" id="IPR028207">
    <property type="entry name" value="DNA_pol_B_palm_palm"/>
</dbReference>
<dbReference type="GO" id="GO:0003677">
    <property type="term" value="F:DNA binding"/>
    <property type="evidence" value="ECO:0007669"/>
    <property type="project" value="InterPro"/>
</dbReference>
<dbReference type="Pfam" id="PF14716">
    <property type="entry name" value="HHH_8"/>
    <property type="match status" value="1"/>
</dbReference>
<dbReference type="InterPro" id="IPR002054">
    <property type="entry name" value="DNA-dir_DNA_pol_X"/>
</dbReference>
<evidence type="ECO:0000256" key="16">
    <source>
        <dbReference type="ARBA" id="ARBA00035717"/>
    </source>
</evidence>
<keyword evidence="9" id="KW-0548">Nucleotidyltransferase</keyword>
<evidence type="ECO:0000256" key="14">
    <source>
        <dbReference type="ARBA" id="ARBA00023053"/>
    </source>
</evidence>
<dbReference type="Gene3D" id="3.30.210.10">
    <property type="entry name" value="DNA polymerase, thumb domain"/>
    <property type="match status" value="1"/>
</dbReference>
<dbReference type="AlphaFoldDB" id="A0A5C6CQG9"/>
<keyword evidence="25" id="KW-0540">Nuclease</keyword>
<comment type="function">
    <text evidence="20">Repair polymerase that plays a key role in base-excision repair. During this process, the damaged base is excised by specific DNA glycosylases, the DNA backbone is nicked at the abasic site by an apurinic/apyrimidic (AP) endonuclease, and POLB removes 5'-deoxyribose-phosphate from the preincised AP site acting as a 5'-deoxyribose-phosphate lyase (5'-dRP lyase); through its DNA polymerase activity, it adds one nucleotide to the 3' end of the arising single-nucleotide gap. Conducts 'gap-filling' DNA synthesis in a stepwise distributive fashion rather than in a processive fashion as for other DNA polymerases. It is also able to cleave sugar-phosphate bonds 3' to an intact AP site, acting as an AP lyase.</text>
</comment>
<dbReference type="SMART" id="SM00481">
    <property type="entry name" value="POLIIIAc"/>
    <property type="match status" value="1"/>
</dbReference>
<dbReference type="SMART" id="SM00483">
    <property type="entry name" value="POLXc"/>
    <property type="match status" value="1"/>
</dbReference>
<dbReference type="EMBL" id="SJPT01000001">
    <property type="protein sequence ID" value="TWU26752.1"/>
    <property type="molecule type" value="Genomic_DNA"/>
</dbReference>
<evidence type="ECO:0000256" key="1">
    <source>
        <dbReference type="ARBA" id="ARBA00001946"/>
    </source>
</evidence>
<evidence type="ECO:0000256" key="3">
    <source>
        <dbReference type="ARBA" id="ARBA00012417"/>
    </source>
</evidence>
<keyword evidence="14" id="KW-0915">Sodium</keyword>
<feature type="domain" description="DNA-directed DNA polymerase X" evidence="24">
    <location>
        <begin position="1"/>
        <end position="317"/>
    </location>
</feature>
<evidence type="ECO:0000256" key="4">
    <source>
        <dbReference type="ARBA" id="ARBA00012720"/>
    </source>
</evidence>
<evidence type="ECO:0000256" key="13">
    <source>
        <dbReference type="ARBA" id="ARBA00022932"/>
    </source>
</evidence>
<evidence type="ECO:0000256" key="21">
    <source>
        <dbReference type="ARBA" id="ARBA00049244"/>
    </source>
</evidence>
<evidence type="ECO:0000259" key="22">
    <source>
        <dbReference type="SMART" id="SM00278"/>
    </source>
</evidence>
<sequence>MENAAIADVFDELAELLEFRGENPFRIRAYRSGAAAIRDLDEPVAAIVEDPTRKLADLSGIGKTIAEKTATLIQTGGLPQLEELRQAVPPIVIQMARIPGLGAKKAIKLRAALEIESLDDLKRACQEERVRKVKGFGPKSEETILDGMAIAQQAAERIYWSTGDELATIIGNHMQSCAGIEKWSWAGSYRRGRETIGDLDLLVVAQDRNAAMDHFEAFPQRSQTIARGDTKISIRVAKAFQVDMRLVEANEFGAALQYFTGSQAHNVHVRRIAKEHGLKVNEYGVFKSADDTRVAGETEENVYKSIGMPWITPELREDRNEFTWAEQGELPELIETSDIVGDLHMHTNATDGTATLHEMADAAIARGLKYIAITDHSQRVSMAFGLDPKRLREQWNAIDAIRDEYEGRLVILKGIECDILEKGGMDLPDDCLAEADWVLASVHYGQKQPRDQITERILGAIENPHVDCIAHPTGRLINRRPPYDVDIDAVMTAAKANGTLMELNANPARLDLNDVHLATAKRHGIPIVISTDAHSTDGLDVMRYGIKQARRGGLTKADVANTRPWDEMKTLMR</sequence>
<keyword evidence="25" id="KW-0269">Exonuclease</keyword>
<dbReference type="EC" id="4.2.99.18" evidence="4"/>